<evidence type="ECO:0000256" key="8">
    <source>
        <dbReference type="SAM" id="MobiDB-lite"/>
    </source>
</evidence>
<dbReference type="SUPFAM" id="SSF52540">
    <property type="entry name" value="P-loop containing nucleoside triphosphate hydrolases"/>
    <property type="match status" value="1"/>
</dbReference>
<dbReference type="SUPFAM" id="SSF48452">
    <property type="entry name" value="TPR-like"/>
    <property type="match status" value="1"/>
</dbReference>
<dbReference type="SUPFAM" id="SSF50978">
    <property type="entry name" value="WD40 repeat-like"/>
    <property type="match status" value="2"/>
</dbReference>
<dbReference type="PROSITE" id="PS00107">
    <property type="entry name" value="PROTEIN_KINASE_ATP"/>
    <property type="match status" value="1"/>
</dbReference>
<feature type="region of interest" description="Disordered" evidence="8">
    <location>
        <begin position="401"/>
        <end position="423"/>
    </location>
</feature>
<dbReference type="RefSeq" id="WP_379517771.1">
    <property type="nucleotide sequence ID" value="NZ_JBHSPA010000036.1"/>
</dbReference>
<dbReference type="SUPFAM" id="SSF46894">
    <property type="entry name" value="C-terminal effector domain of the bipartite response regulators"/>
    <property type="match status" value="1"/>
</dbReference>
<dbReference type="Pfam" id="PF00486">
    <property type="entry name" value="Trans_reg_C"/>
    <property type="match status" value="1"/>
</dbReference>
<feature type="DNA-binding region" description="OmpR/PhoB-type" evidence="6">
    <location>
        <begin position="1"/>
        <end position="89"/>
    </location>
</feature>
<dbReference type="PROSITE" id="PS00678">
    <property type="entry name" value="WD_REPEATS_1"/>
    <property type="match status" value="2"/>
</dbReference>
<feature type="repeat" description="WD" evidence="5">
    <location>
        <begin position="1194"/>
        <end position="1235"/>
    </location>
</feature>
<dbReference type="SUPFAM" id="SSF56112">
    <property type="entry name" value="Protein kinase-like (PK-like)"/>
    <property type="match status" value="1"/>
</dbReference>
<dbReference type="PROSITE" id="PS00109">
    <property type="entry name" value="PROTEIN_KINASE_TYR"/>
    <property type="match status" value="1"/>
</dbReference>
<evidence type="ECO:0000313" key="11">
    <source>
        <dbReference type="EMBL" id="MFC5828266.1"/>
    </source>
</evidence>
<keyword evidence="7" id="KW-0547">Nucleotide-binding</keyword>
<dbReference type="Gene3D" id="3.40.50.300">
    <property type="entry name" value="P-loop containing nucleotide triphosphate hydrolases"/>
    <property type="match status" value="1"/>
</dbReference>
<proteinExistence type="inferred from homology"/>
<dbReference type="InterPro" id="IPR011009">
    <property type="entry name" value="Kinase-like_dom_sf"/>
</dbReference>
<evidence type="ECO:0000256" key="6">
    <source>
        <dbReference type="PROSITE-ProRule" id="PRU01091"/>
    </source>
</evidence>
<dbReference type="InterPro" id="IPR027417">
    <property type="entry name" value="P-loop_NTPase"/>
</dbReference>
<dbReference type="InterPro" id="IPR015943">
    <property type="entry name" value="WD40/YVTN_repeat-like_dom_sf"/>
</dbReference>
<evidence type="ECO:0000256" key="3">
    <source>
        <dbReference type="ARBA" id="ARBA00022737"/>
    </source>
</evidence>
<dbReference type="Gene3D" id="1.25.40.10">
    <property type="entry name" value="Tetratricopeptide repeat domain"/>
    <property type="match status" value="1"/>
</dbReference>
<keyword evidence="2 5" id="KW-0853">WD repeat</keyword>
<evidence type="ECO:0000256" key="7">
    <source>
        <dbReference type="PROSITE-ProRule" id="PRU10141"/>
    </source>
</evidence>
<dbReference type="Pfam" id="PF20703">
    <property type="entry name" value="nSTAND1"/>
    <property type="match status" value="1"/>
</dbReference>
<feature type="repeat" description="WD" evidence="5">
    <location>
        <begin position="1582"/>
        <end position="1613"/>
    </location>
</feature>
<dbReference type="PROSITE" id="PS50082">
    <property type="entry name" value="WD_REPEATS_2"/>
    <property type="match status" value="6"/>
</dbReference>
<dbReference type="PROSITE" id="PS50294">
    <property type="entry name" value="WD_REPEATS_REGION"/>
    <property type="match status" value="5"/>
</dbReference>
<dbReference type="InterPro" id="IPR001680">
    <property type="entry name" value="WD40_rpt"/>
</dbReference>
<evidence type="ECO:0000256" key="1">
    <source>
        <dbReference type="ARBA" id="ARBA00005820"/>
    </source>
</evidence>
<evidence type="ECO:0000259" key="10">
    <source>
        <dbReference type="PROSITE" id="PS51755"/>
    </source>
</evidence>
<dbReference type="Proteomes" id="UP001596058">
    <property type="component" value="Unassembled WGS sequence"/>
</dbReference>
<dbReference type="InterPro" id="IPR020472">
    <property type="entry name" value="WD40_PAC1"/>
</dbReference>
<dbReference type="InterPro" id="IPR011990">
    <property type="entry name" value="TPR-like_helical_dom_sf"/>
</dbReference>
<dbReference type="EMBL" id="JBHSPA010000036">
    <property type="protein sequence ID" value="MFC5828266.1"/>
    <property type="molecule type" value="Genomic_DNA"/>
</dbReference>
<dbReference type="SMART" id="SM00862">
    <property type="entry name" value="Trans_reg_C"/>
    <property type="match status" value="1"/>
</dbReference>
<feature type="binding site" evidence="7">
    <location>
        <position position="283"/>
    </location>
    <ligand>
        <name>ATP</name>
        <dbReference type="ChEBI" id="CHEBI:30616"/>
    </ligand>
</feature>
<dbReference type="InterPro" id="IPR011047">
    <property type="entry name" value="Quinoprotein_ADH-like_sf"/>
</dbReference>
<dbReference type="PRINTS" id="PR00320">
    <property type="entry name" value="GPROTEINBRPT"/>
</dbReference>
<dbReference type="InterPro" id="IPR001867">
    <property type="entry name" value="OmpR/PhoB-type_DNA-bd"/>
</dbReference>
<name>A0ABW1CUV6_9ACTN</name>
<dbReference type="CDD" id="cd15831">
    <property type="entry name" value="BTAD"/>
    <property type="match status" value="1"/>
</dbReference>
<dbReference type="InterPro" id="IPR036322">
    <property type="entry name" value="WD40_repeat_dom_sf"/>
</dbReference>
<dbReference type="InterPro" id="IPR019775">
    <property type="entry name" value="WD40_repeat_CS"/>
</dbReference>
<dbReference type="InterPro" id="IPR005158">
    <property type="entry name" value="BTAD"/>
</dbReference>
<evidence type="ECO:0000256" key="2">
    <source>
        <dbReference type="ARBA" id="ARBA00022574"/>
    </source>
</evidence>
<dbReference type="Gene3D" id="2.130.10.10">
    <property type="entry name" value="YVTN repeat-like/Quinoprotein amine dehydrogenase"/>
    <property type="match status" value="4"/>
</dbReference>
<protein>
    <submittedName>
        <fullName evidence="11">BTAD domain-containing putative transcriptional regulator</fullName>
    </submittedName>
</protein>
<comment type="similarity">
    <text evidence="1">Belongs to the AfsR/DnrI/RedD regulatory family.</text>
</comment>
<keyword evidence="4 6" id="KW-0238">DNA-binding</keyword>
<dbReference type="SUPFAM" id="SSF50998">
    <property type="entry name" value="Quinoprotein alcohol dehydrogenase-like"/>
    <property type="match status" value="1"/>
</dbReference>
<dbReference type="InterPro" id="IPR000719">
    <property type="entry name" value="Prot_kinase_dom"/>
</dbReference>
<evidence type="ECO:0000256" key="4">
    <source>
        <dbReference type="ARBA" id="ARBA00023125"/>
    </source>
</evidence>
<dbReference type="SMART" id="SM00219">
    <property type="entry name" value="TyrKc"/>
    <property type="match status" value="1"/>
</dbReference>
<keyword evidence="7" id="KW-0067">ATP-binding</keyword>
<feature type="repeat" description="WD" evidence="5">
    <location>
        <begin position="1325"/>
        <end position="1366"/>
    </location>
</feature>
<gene>
    <name evidence="11" type="ORF">ACFPZ3_30735</name>
</gene>
<dbReference type="PROSITE" id="PS51755">
    <property type="entry name" value="OMPR_PHOB"/>
    <property type="match status" value="1"/>
</dbReference>
<feature type="repeat" description="WD" evidence="5">
    <location>
        <begin position="1067"/>
        <end position="1108"/>
    </location>
</feature>
<dbReference type="Pfam" id="PF03704">
    <property type="entry name" value="BTAD"/>
    <property type="match status" value="1"/>
</dbReference>
<keyword evidence="12" id="KW-1185">Reference proteome</keyword>
<evidence type="ECO:0000313" key="12">
    <source>
        <dbReference type="Proteomes" id="UP001596058"/>
    </source>
</evidence>
<dbReference type="InterPro" id="IPR020635">
    <property type="entry name" value="Tyr_kinase_cat_dom"/>
</dbReference>
<organism evidence="11 12">
    <name type="scientific">Nonomuraea insulae</name>
    <dbReference type="NCBI Taxonomy" id="1616787"/>
    <lineage>
        <taxon>Bacteria</taxon>
        <taxon>Bacillati</taxon>
        <taxon>Actinomycetota</taxon>
        <taxon>Actinomycetes</taxon>
        <taxon>Streptosporangiales</taxon>
        <taxon>Streptosporangiaceae</taxon>
        <taxon>Nonomuraea</taxon>
    </lineage>
</organism>
<dbReference type="Pfam" id="PF00069">
    <property type="entry name" value="Pkinase"/>
    <property type="match status" value="1"/>
</dbReference>
<dbReference type="PROSITE" id="PS50011">
    <property type="entry name" value="PROTEIN_KINASE_DOM"/>
    <property type="match status" value="1"/>
</dbReference>
<dbReference type="Gene3D" id="1.10.510.10">
    <property type="entry name" value="Transferase(Phosphotransferase) domain 1"/>
    <property type="match status" value="1"/>
</dbReference>
<dbReference type="InterPro" id="IPR049052">
    <property type="entry name" value="nSTAND1"/>
</dbReference>
<feature type="domain" description="OmpR/PhoB-type" evidence="10">
    <location>
        <begin position="1"/>
        <end position="89"/>
    </location>
</feature>
<feature type="domain" description="Protein kinase" evidence="9">
    <location>
        <begin position="254"/>
        <end position="491"/>
    </location>
</feature>
<evidence type="ECO:0000259" key="9">
    <source>
        <dbReference type="PROSITE" id="PS50011"/>
    </source>
</evidence>
<sequence>MRMCFLGPLRVYDGDRLLSLGGPKQRLVLAHLVIRVNQVVPVERLIDEIWADRPPESARSTLQSYVSHLRKALGGDRIESHGRGYALRIRPDEADGLLFEAKAGEGRRLLAGDPQAAAAALREALGLWQGPPFADLSSEPSLRTEIGRLEELRLSVTEDQVGAELEQGHHGRLVSELEALTAAHPLRERLCGQLMLALYRSGRQAEALVSFERSRRLLSEELGIDPSPDLRRLHEQILRQDVALQPGRSALRGYQLVERIGEGGFGVVWRAVQPEVDREVAIKAIHPRLANRPEFVREFEAEAQLVAKVEHPHVVPLYDFWREPGGAYLVMRLLRGGSLRTLLDRSGPPSAEAAGRMVEQVTRALAAAHGQGVIHRDVRPSNVLLDEEGNAYLSDFGIATETAQTGSPDRRRDGPSTPSTDVHAMGIMMGQLLPTPSGTMRKVIERATAADPGRRYRDATELLAAVLAARSGVRASGLAARNPYKGLRPFTETDAADFFGREALTARLLARLREDRFLAVVGPSGSGKSSVVRAGLVPALRAGAVTGSEHWYVARMTPGARPWEELQAALRAIAIHSPGPLAEASDLTAALPGDHGELLLVIDQFEELFTLVADEGQRRGFLSALLASMARPSSRLRVVITLRADFYDRPLQYAQLAALIRSHTEVVVPLTAEEVERAVTEPARRSGVTTAPGLVAEIAADVANQPGALPLLQYALAELFDRRRNERLTPSAYRDIGRISEALARRADEVFVSLPRRVQEAARQLFLRLLTVGDGAGDTRRRVPQAELLSLEHDPRDMQAAIDAFGAARLLSFDRDPDTRGPTAEVAHEALLREWKRLRDWIAAAREDVRTERWLAGATHDWLVAARDDSFLVSGTRLDRLEVWRATSDLAVTPDQEAFVRTSLSARERDEEEEERRKARERALERRSIRRLRTLVAVLTTTAVIMTGLVVFAYGQRERAEGEARTAAARELAASAVGNLETDPELSILLALEAVKRTRVVNGSVLPEAEDALHRAVTAARIVLSVTGVGGAVDWSSDGRLFSSEGIEDSGIVDIRNAGTGASLLRFRGHGADVNDVTFSPDSTMLATTGDDGTAKIWDTRTGRELVAFTYASGAVWAPSFSPDGSLLAATWRDNGVTRVMEIATGRTIRTFRPAGRAFTARFSPDGKHVAMALNEPRDVLVADVSSGRTVRTLRGHTWAVEDVDWSPDGRRLATYGGEGFTRIWDTGTGKVRSTLYGHTGTIAAADWSPDSGRLITASDDGTAKLWEVDESGYRQVLSLSGTQDSFVGAAFSPDGNRVLTGDFETGAAKIWDVSRAGAAEWLNVPANPTAWSAVAFTPDGHNLLATGTARSVNVWDLRTGTAGLVLGEREGPPTDSVYGIDVSRDGTLVAAGTSAFDVNVWQASSGERLFAVPHTSDPHWSPDGRTLAMADEYGGVKLVDRSGGSLGALPGEPGLNVDRLSFSPDGRLLACVEYRYGRPDPAAARVKIWDWRQRRLLRSIHLYGSSIDFDATGTRIVVGEPSGLAGVWEVASGQKILTLTGHQGPVYDAVFSPDGTRIATGSADSTVRLWHADSGLQSLTLRGHEGGAYSVRFSPDGSRLAVGSGGGTVRVWALDLDDLIGIARANVTRTLTGQECRQYLHARRCPSA</sequence>
<dbReference type="Pfam" id="PF00400">
    <property type="entry name" value="WD40"/>
    <property type="match status" value="6"/>
</dbReference>
<dbReference type="InterPro" id="IPR017441">
    <property type="entry name" value="Protein_kinase_ATP_BS"/>
</dbReference>
<comment type="caution">
    <text evidence="11">The sequence shown here is derived from an EMBL/GenBank/DDBJ whole genome shotgun (WGS) entry which is preliminary data.</text>
</comment>
<dbReference type="PANTHER" id="PTHR19879">
    <property type="entry name" value="TRANSCRIPTION INITIATION FACTOR TFIID"/>
    <property type="match status" value="1"/>
</dbReference>
<reference evidence="12" key="1">
    <citation type="journal article" date="2019" name="Int. J. Syst. Evol. Microbiol.">
        <title>The Global Catalogue of Microorganisms (GCM) 10K type strain sequencing project: providing services to taxonomists for standard genome sequencing and annotation.</title>
        <authorList>
            <consortium name="The Broad Institute Genomics Platform"/>
            <consortium name="The Broad Institute Genome Sequencing Center for Infectious Disease"/>
            <person name="Wu L."/>
            <person name="Ma J."/>
        </authorList>
    </citation>
    <scope>NUCLEOTIDE SEQUENCE [LARGE SCALE GENOMIC DNA]</scope>
    <source>
        <strain evidence="12">CCUG 53903</strain>
    </source>
</reference>
<dbReference type="CDD" id="cd14014">
    <property type="entry name" value="STKc_PknB_like"/>
    <property type="match status" value="1"/>
</dbReference>
<accession>A0ABW1CUV6</accession>
<dbReference type="Gene3D" id="1.10.10.10">
    <property type="entry name" value="Winged helix-like DNA-binding domain superfamily/Winged helix DNA-binding domain"/>
    <property type="match status" value="1"/>
</dbReference>
<dbReference type="InterPro" id="IPR036388">
    <property type="entry name" value="WH-like_DNA-bd_sf"/>
</dbReference>
<dbReference type="Gene3D" id="3.30.200.20">
    <property type="entry name" value="Phosphorylase Kinase, domain 1"/>
    <property type="match status" value="1"/>
</dbReference>
<feature type="repeat" description="WD" evidence="5">
    <location>
        <begin position="1236"/>
        <end position="1277"/>
    </location>
</feature>
<dbReference type="SMART" id="SM01043">
    <property type="entry name" value="BTAD"/>
    <property type="match status" value="1"/>
</dbReference>
<dbReference type="PANTHER" id="PTHR19879:SF9">
    <property type="entry name" value="TRANSCRIPTION INITIATION FACTOR TFIID SUBUNIT 5"/>
    <property type="match status" value="1"/>
</dbReference>
<dbReference type="InterPro" id="IPR016032">
    <property type="entry name" value="Sig_transdc_resp-reg_C-effctor"/>
</dbReference>
<dbReference type="InterPro" id="IPR008266">
    <property type="entry name" value="Tyr_kinase_AS"/>
</dbReference>
<evidence type="ECO:0000256" key="5">
    <source>
        <dbReference type="PROSITE-ProRule" id="PRU00221"/>
    </source>
</evidence>
<dbReference type="SMART" id="SM00320">
    <property type="entry name" value="WD40"/>
    <property type="match status" value="12"/>
</dbReference>
<feature type="repeat" description="WD" evidence="5">
    <location>
        <begin position="1540"/>
        <end position="1581"/>
    </location>
</feature>
<keyword evidence="3" id="KW-0677">Repeat</keyword>
<dbReference type="CDD" id="cd00200">
    <property type="entry name" value="WD40"/>
    <property type="match status" value="2"/>
</dbReference>